<dbReference type="AlphaFoldDB" id="A0A090LFH5"/>
<dbReference type="CTD" id="36378579"/>
<dbReference type="RefSeq" id="XP_024505415.1">
    <property type="nucleotide sequence ID" value="XM_024651770.1"/>
</dbReference>
<dbReference type="WBParaSite" id="SRAE_2000088500.1">
    <property type="protein sequence ID" value="SRAE_2000088500.1"/>
    <property type="gene ID" value="WBGene00261085"/>
</dbReference>
<protein>
    <submittedName>
        <fullName evidence="3 5">Uncharacterized protein</fullName>
    </submittedName>
</protein>
<evidence type="ECO:0000313" key="4">
    <source>
        <dbReference type="Proteomes" id="UP000035682"/>
    </source>
</evidence>
<keyword evidence="1" id="KW-0472">Membrane</keyword>
<keyword evidence="4" id="KW-1185">Reference proteome</keyword>
<sequence length="102" mass="11978">MHIYFILIGLSFFNLSSEENVDNNIDDELELLVVDQSLEKIEEIEIIMGNVTIFSFVCVLISTIVMSIVIFNNINFDFIFLFKKLYKKTEREEDDDLNPIDF</sequence>
<evidence type="ECO:0000313" key="5">
    <source>
        <dbReference type="WBParaSite" id="SRAE_2000088500.1"/>
    </source>
</evidence>
<feature type="transmembrane region" description="Helical" evidence="1">
    <location>
        <begin position="53"/>
        <end position="82"/>
    </location>
</feature>
<keyword evidence="1" id="KW-1133">Transmembrane helix</keyword>
<dbReference type="WormBase" id="SRAE_2000088500">
    <property type="protein sequence ID" value="SRP02243"/>
    <property type="gene ID" value="WBGene00261085"/>
</dbReference>
<dbReference type="Proteomes" id="UP000035682">
    <property type="component" value="Unplaced"/>
</dbReference>
<name>A0A090LFH5_STRRB</name>
<reference evidence="3 4" key="1">
    <citation type="submission" date="2014-09" db="EMBL/GenBank/DDBJ databases">
        <authorList>
            <person name="Martin A.A."/>
        </authorList>
    </citation>
    <scope>NUCLEOTIDE SEQUENCE</scope>
    <source>
        <strain evidence="4">ED321</strain>
        <strain evidence="3">ED321 Heterogonic</strain>
    </source>
</reference>
<evidence type="ECO:0000313" key="3">
    <source>
        <dbReference type="EMBL" id="CEF66215.1"/>
    </source>
</evidence>
<accession>A0A090LFH5</accession>
<evidence type="ECO:0000256" key="1">
    <source>
        <dbReference type="SAM" id="Phobius"/>
    </source>
</evidence>
<proteinExistence type="predicted"/>
<feature type="chain" id="PRO_5015030758" evidence="2">
    <location>
        <begin position="19"/>
        <end position="102"/>
    </location>
</feature>
<gene>
    <name evidence="3 5 6" type="ORF">SRAE_2000088500</name>
</gene>
<evidence type="ECO:0000256" key="2">
    <source>
        <dbReference type="SAM" id="SignalP"/>
    </source>
</evidence>
<evidence type="ECO:0000313" key="6">
    <source>
        <dbReference type="WormBase" id="SRAE_2000088500"/>
    </source>
</evidence>
<keyword evidence="1" id="KW-0812">Transmembrane</keyword>
<dbReference type="GeneID" id="36378579"/>
<dbReference type="EMBL" id="LN609529">
    <property type="protein sequence ID" value="CEF66215.1"/>
    <property type="molecule type" value="Genomic_DNA"/>
</dbReference>
<keyword evidence="2" id="KW-0732">Signal</keyword>
<feature type="signal peptide" evidence="2">
    <location>
        <begin position="1"/>
        <end position="18"/>
    </location>
</feature>
<reference evidence="5" key="2">
    <citation type="submission" date="2020-12" db="UniProtKB">
        <authorList>
            <consortium name="WormBaseParasite"/>
        </authorList>
    </citation>
    <scope>IDENTIFICATION</scope>
</reference>
<organism evidence="3">
    <name type="scientific">Strongyloides ratti</name>
    <name type="common">Parasitic roundworm</name>
    <dbReference type="NCBI Taxonomy" id="34506"/>
    <lineage>
        <taxon>Eukaryota</taxon>
        <taxon>Metazoa</taxon>
        <taxon>Ecdysozoa</taxon>
        <taxon>Nematoda</taxon>
        <taxon>Chromadorea</taxon>
        <taxon>Rhabditida</taxon>
        <taxon>Tylenchina</taxon>
        <taxon>Panagrolaimomorpha</taxon>
        <taxon>Strongyloidoidea</taxon>
        <taxon>Strongyloididae</taxon>
        <taxon>Strongyloides</taxon>
    </lineage>
</organism>